<evidence type="ECO:0000313" key="2">
    <source>
        <dbReference type="Proteomes" id="UP001595191"/>
    </source>
</evidence>
<gene>
    <name evidence="1" type="ORF">ACEZ3G_11130</name>
</gene>
<organism evidence="1 2">
    <name type="scientific">Meishania litoralis</name>
    <dbReference type="NCBI Taxonomy" id="3434685"/>
    <lineage>
        <taxon>Bacteria</taxon>
        <taxon>Pseudomonadati</taxon>
        <taxon>Bacteroidota</taxon>
        <taxon>Flavobacteriia</taxon>
        <taxon>Flavobacteriales</taxon>
        <taxon>Flavobacteriaceae</taxon>
        <taxon>Meishania</taxon>
    </lineage>
</organism>
<evidence type="ECO:0000313" key="1">
    <source>
        <dbReference type="EMBL" id="MFH6604032.1"/>
    </source>
</evidence>
<dbReference type="EMBL" id="JBHFPV010000002">
    <property type="protein sequence ID" value="MFH6604032.1"/>
    <property type="molecule type" value="Genomic_DNA"/>
</dbReference>
<sequence>MKNSIAIIGLLFCVHVAFVNAQYVVKNQTELEQLQQLPLEKIYVHYNTNLLFPGEYVYYSVYCINAQTNRLSNISRMAYIELVDSDLTTRITQKVRLEAGRAQGDFFIPVSIPSGNYKLIAYTQWMKNAGQDQLFQDDITIINPYRSDQEAITSGKEDLQEGQDLEIGQKGPETVNKGKKDDGTLVLITDNQKYGQRKKVSLTPRNFKGPLGYGNYSISVRRIDEFDKNGRLDAYDFSNTFLSAAKSITKAVNDSIALPEQRGELFYGNVRTREGGLPVAGKTVVISIPGTDFQLRSAITDDDGNFYTYIRKEYDIDTMVAQLIDNSPENYVVQFLDKPGIEYKGLNFGNFSISKEMSDAIVSRSVYNQIENAYYGVKPDSILAIDEKDPFDGGVPVVVNLDEFTRFNTLRETLVEVVPNVWVTKLDNGEYTFWVKEDLEPYDEQYASDPPLVLVDGVFVPDHGKLLDYNARTIKRLNILRDPLMMGSNKYHGMVVIETNDGDYLERTEDANMARKELKLPAAKKNYYQQRYGAEGDKNFERVPDFRYQLFWEPNLVIQNDVVSYEFYTSDVPGEYEIVLEGFTTYGKPISVRETIMVE</sequence>
<keyword evidence="2" id="KW-1185">Reference proteome</keyword>
<protein>
    <submittedName>
        <fullName evidence="1">Uncharacterized protein</fullName>
    </submittedName>
</protein>
<name>A0ACC7LR34_9FLAO</name>
<dbReference type="Proteomes" id="UP001595191">
    <property type="component" value="Unassembled WGS sequence"/>
</dbReference>
<proteinExistence type="predicted"/>
<reference evidence="1" key="1">
    <citation type="submission" date="2024-09" db="EMBL/GenBank/DDBJ databases">
        <authorList>
            <person name="Liu J."/>
        </authorList>
    </citation>
    <scope>NUCLEOTIDE SEQUENCE</scope>
    <source>
        <strain evidence="1">NBU2967</strain>
    </source>
</reference>
<accession>A0ACC7LR34</accession>
<comment type="caution">
    <text evidence="1">The sequence shown here is derived from an EMBL/GenBank/DDBJ whole genome shotgun (WGS) entry which is preliminary data.</text>
</comment>